<evidence type="ECO:0000259" key="3">
    <source>
        <dbReference type="Pfam" id="PF00685"/>
    </source>
</evidence>
<feature type="domain" description="Sulfotransferase" evidence="3">
    <location>
        <begin position="4"/>
        <end position="230"/>
    </location>
</feature>
<dbReference type="PANTHER" id="PTHR10605:SF56">
    <property type="entry name" value="BIFUNCTIONAL HEPARAN SULFATE N-DEACETYLASE_N-SULFOTRANSFERASE"/>
    <property type="match status" value="1"/>
</dbReference>
<protein>
    <submittedName>
        <fullName evidence="4">Sulfotransferase</fullName>
    </submittedName>
</protein>
<accession>A0A6B3NGF8</accession>
<dbReference type="Pfam" id="PF00685">
    <property type="entry name" value="Sulfotransfer_1"/>
    <property type="match status" value="1"/>
</dbReference>
<name>A0A6B3NGF8_9CYAN</name>
<dbReference type="SUPFAM" id="SSF52540">
    <property type="entry name" value="P-loop containing nucleoside triphosphate hydrolases"/>
    <property type="match status" value="1"/>
</dbReference>
<organism evidence="4">
    <name type="scientific">Symploca sp. SIO1C4</name>
    <dbReference type="NCBI Taxonomy" id="2607765"/>
    <lineage>
        <taxon>Bacteria</taxon>
        <taxon>Bacillati</taxon>
        <taxon>Cyanobacteriota</taxon>
        <taxon>Cyanophyceae</taxon>
        <taxon>Coleofasciculales</taxon>
        <taxon>Coleofasciculaceae</taxon>
        <taxon>Symploca</taxon>
    </lineage>
</organism>
<reference evidence="4" key="1">
    <citation type="submission" date="2019-11" db="EMBL/GenBank/DDBJ databases">
        <title>Genomic insights into an expanded diversity of filamentous marine cyanobacteria reveals the extraordinary biosynthetic potential of Moorea and Okeania.</title>
        <authorList>
            <person name="Ferreira Leao T."/>
            <person name="Wang M."/>
            <person name="Moss N."/>
            <person name="Da Silva R."/>
            <person name="Sanders J."/>
            <person name="Nurk S."/>
            <person name="Gurevich A."/>
            <person name="Humphrey G."/>
            <person name="Reher R."/>
            <person name="Zhu Q."/>
            <person name="Belda-Ferre P."/>
            <person name="Glukhov E."/>
            <person name="Rex R."/>
            <person name="Dorrestein P.C."/>
            <person name="Knight R."/>
            <person name="Pevzner P."/>
            <person name="Gerwick W.H."/>
            <person name="Gerwick L."/>
        </authorList>
    </citation>
    <scope>NUCLEOTIDE SEQUENCE</scope>
    <source>
        <strain evidence="4">SIO1C4</strain>
    </source>
</reference>
<comment type="caution">
    <text evidence="4">The sequence shown here is derived from an EMBL/GenBank/DDBJ whole genome shotgun (WGS) entry which is preliminary data.</text>
</comment>
<keyword evidence="2" id="KW-0325">Glycoprotein</keyword>
<sequence length="304" mass="35329">MKQPSFFIVGAPKSGTTSLCKYLNRHPDIFVPRHKELNYFDTDLPTTSKIKDLAQYLSFFDEGQGKTCGEGSPSYLRSKIAFQAIKDFNPEAKIIIMLREPVSLLYSFHSQLLFNGDSEEIQDFKLALEAESDRRQGKRIPKKCTHPAKLFYRDVVKFAEQVENYFNSFGKEQVHIIIFNDFQRDTNKVYRDTLEFLGVDPEFQTEYNKKNVNKKVRNVALQNLVKHPPAKILEMGKFLIPLPSSQRRAILEALKNKLRSFNTKTTERPPLDPELRRSLQTEFAPEIERLSNLIGRDLTFWSRN</sequence>
<dbReference type="EMBL" id="JAAHFQ010000637">
    <property type="protein sequence ID" value="NER30753.1"/>
    <property type="molecule type" value="Genomic_DNA"/>
</dbReference>
<dbReference type="GO" id="GO:0008146">
    <property type="term" value="F:sulfotransferase activity"/>
    <property type="evidence" value="ECO:0007669"/>
    <property type="project" value="InterPro"/>
</dbReference>
<dbReference type="InterPro" id="IPR027417">
    <property type="entry name" value="P-loop_NTPase"/>
</dbReference>
<dbReference type="InterPro" id="IPR000863">
    <property type="entry name" value="Sulfotransferase_dom"/>
</dbReference>
<gene>
    <name evidence="4" type="ORF">F6J89_24835</name>
</gene>
<dbReference type="PANTHER" id="PTHR10605">
    <property type="entry name" value="HEPARAN SULFATE SULFOTRANSFERASE"/>
    <property type="match status" value="1"/>
</dbReference>
<dbReference type="InterPro" id="IPR037359">
    <property type="entry name" value="NST/OST"/>
</dbReference>
<dbReference type="Gene3D" id="3.40.50.300">
    <property type="entry name" value="P-loop containing nucleotide triphosphate hydrolases"/>
    <property type="match status" value="1"/>
</dbReference>
<evidence type="ECO:0000313" key="4">
    <source>
        <dbReference type="EMBL" id="NER30753.1"/>
    </source>
</evidence>
<evidence type="ECO:0000256" key="1">
    <source>
        <dbReference type="ARBA" id="ARBA00022679"/>
    </source>
</evidence>
<proteinExistence type="predicted"/>
<dbReference type="AlphaFoldDB" id="A0A6B3NGF8"/>
<evidence type="ECO:0000256" key="2">
    <source>
        <dbReference type="ARBA" id="ARBA00023180"/>
    </source>
</evidence>
<keyword evidence="1 4" id="KW-0808">Transferase</keyword>